<organism evidence="2 3">
    <name type="scientific">Aquicoccus porphyridii</name>
    <dbReference type="NCBI Taxonomy" id="1852029"/>
    <lineage>
        <taxon>Bacteria</taxon>
        <taxon>Pseudomonadati</taxon>
        <taxon>Pseudomonadota</taxon>
        <taxon>Alphaproteobacteria</taxon>
        <taxon>Rhodobacterales</taxon>
        <taxon>Paracoccaceae</taxon>
        <taxon>Aquicoccus</taxon>
    </lineage>
</organism>
<gene>
    <name evidence="2" type="ORF">FLO80_02240</name>
</gene>
<dbReference type="PANTHER" id="PTHR43792:SF16">
    <property type="entry name" value="N-ACETYLTRANSFERASE DOMAIN-CONTAINING PROTEIN"/>
    <property type="match status" value="1"/>
</dbReference>
<dbReference type="RefSeq" id="WP_111361965.1">
    <property type="nucleotide sequence ID" value="NZ_JASHJG010000002.1"/>
</dbReference>
<feature type="domain" description="N-acetyltransferase" evidence="1">
    <location>
        <begin position="17"/>
        <end position="175"/>
    </location>
</feature>
<sequence length="179" mass="19837">MKLEKVINQPVIETDRFDLRPLRVSDKGLIELYAGDERVARNTTSIPHPLPPGTIEDFIRRAQSEGRVEDVWAMDATKIGGHELMGLVGLTRMDRNQSEIGYWVAPVFWNTGIAQEAVAAILAANPLDSKTIFASVFQDNPASARVLTNQGFEYLGDAETYSVARGATVPTWTYSLKRS</sequence>
<keyword evidence="3" id="KW-1185">Reference proteome</keyword>
<proteinExistence type="predicted"/>
<dbReference type="InterPro" id="IPR000182">
    <property type="entry name" value="GNAT_dom"/>
</dbReference>
<comment type="caution">
    <text evidence="2">The sequence shown here is derived from an EMBL/GenBank/DDBJ whole genome shotgun (WGS) entry which is preliminary data.</text>
</comment>
<name>A0A5A9ZUL2_9RHOB</name>
<dbReference type="InterPro" id="IPR016181">
    <property type="entry name" value="Acyl_CoA_acyltransferase"/>
</dbReference>
<keyword evidence="2" id="KW-0808">Transferase</keyword>
<protein>
    <submittedName>
        <fullName evidence="2">GNAT family N-acetyltransferase</fullName>
    </submittedName>
</protein>
<evidence type="ECO:0000313" key="2">
    <source>
        <dbReference type="EMBL" id="KAA0921013.1"/>
    </source>
</evidence>
<evidence type="ECO:0000313" key="3">
    <source>
        <dbReference type="Proteomes" id="UP000325291"/>
    </source>
</evidence>
<dbReference type="Gene3D" id="3.40.630.30">
    <property type="match status" value="1"/>
</dbReference>
<dbReference type="Pfam" id="PF13302">
    <property type="entry name" value="Acetyltransf_3"/>
    <property type="match status" value="1"/>
</dbReference>
<dbReference type="PANTHER" id="PTHR43792">
    <property type="entry name" value="GNAT FAMILY, PUTATIVE (AFU_ORTHOLOGUE AFUA_3G00765)-RELATED-RELATED"/>
    <property type="match status" value="1"/>
</dbReference>
<dbReference type="GO" id="GO:0016747">
    <property type="term" value="F:acyltransferase activity, transferring groups other than amino-acyl groups"/>
    <property type="evidence" value="ECO:0007669"/>
    <property type="project" value="InterPro"/>
</dbReference>
<dbReference type="EMBL" id="VINQ01000001">
    <property type="protein sequence ID" value="KAA0921013.1"/>
    <property type="molecule type" value="Genomic_DNA"/>
</dbReference>
<dbReference type="Proteomes" id="UP000325291">
    <property type="component" value="Unassembled WGS sequence"/>
</dbReference>
<reference evidence="2 3" key="1">
    <citation type="submission" date="2019-07" db="EMBL/GenBank/DDBJ databases">
        <title>Aquicoccus porphyridii gen. nov., sp. nov., isolated from a small marine red alga, Porphyridium marinum.</title>
        <authorList>
            <person name="Liu L."/>
        </authorList>
    </citation>
    <scope>NUCLEOTIDE SEQUENCE [LARGE SCALE GENOMIC DNA]</scope>
    <source>
        <strain evidence="2 3">L1 8-17</strain>
    </source>
</reference>
<dbReference type="SUPFAM" id="SSF55729">
    <property type="entry name" value="Acyl-CoA N-acyltransferases (Nat)"/>
    <property type="match status" value="1"/>
</dbReference>
<evidence type="ECO:0000259" key="1">
    <source>
        <dbReference type="PROSITE" id="PS51186"/>
    </source>
</evidence>
<accession>A0A5A9ZUL2</accession>
<dbReference type="PROSITE" id="PS51186">
    <property type="entry name" value="GNAT"/>
    <property type="match status" value="1"/>
</dbReference>
<dbReference type="AlphaFoldDB" id="A0A5A9ZUL2"/>
<dbReference type="InterPro" id="IPR051531">
    <property type="entry name" value="N-acetyltransferase"/>
</dbReference>